<dbReference type="Proteomes" id="UP000494165">
    <property type="component" value="Unassembled WGS sequence"/>
</dbReference>
<evidence type="ECO:0000313" key="2">
    <source>
        <dbReference type="EMBL" id="CAB3381839.1"/>
    </source>
</evidence>
<keyword evidence="1" id="KW-0812">Transmembrane</keyword>
<keyword evidence="3" id="KW-1185">Reference proteome</keyword>
<name>A0A8S1DP14_9INSE</name>
<sequence>MKIKEVLEETFRPVWVPITAVSRFKIYQSACESFNKITLAFCSLSFVQFILLWLIAHLKQFFVEGSGLHSKMPSLPKRAIDFFLTASILPTTFVSLGFVLFYMSLAYFAICLLNHLHQVLLILHHPHYLELMDEHYDDAVNLVLRYAHQMHLRTIYYIDGINGIFSNAILLQSIILLIVQCTLAFHVSSADQQNTDIKLTLLQSILILNLAFIALSALSSEISSKGKKLQEA</sequence>
<evidence type="ECO:0000313" key="3">
    <source>
        <dbReference type="Proteomes" id="UP000494165"/>
    </source>
</evidence>
<feature type="transmembrane region" description="Helical" evidence="1">
    <location>
        <begin position="155"/>
        <end position="179"/>
    </location>
</feature>
<dbReference type="AlphaFoldDB" id="A0A8S1DP14"/>
<feature type="transmembrane region" description="Helical" evidence="1">
    <location>
        <begin position="199"/>
        <end position="218"/>
    </location>
</feature>
<proteinExistence type="predicted"/>
<keyword evidence="1" id="KW-0472">Membrane</keyword>
<reference evidence="2 3" key="1">
    <citation type="submission" date="2020-04" db="EMBL/GenBank/DDBJ databases">
        <authorList>
            <person name="Alioto T."/>
            <person name="Alioto T."/>
            <person name="Gomez Garrido J."/>
        </authorList>
    </citation>
    <scope>NUCLEOTIDE SEQUENCE [LARGE SCALE GENOMIC DNA]</scope>
</reference>
<dbReference type="EMBL" id="CADEPI010000248">
    <property type="protein sequence ID" value="CAB3381839.1"/>
    <property type="molecule type" value="Genomic_DNA"/>
</dbReference>
<gene>
    <name evidence="2" type="ORF">CLODIP_2_CD11952</name>
</gene>
<accession>A0A8S1DP14</accession>
<feature type="transmembrane region" description="Helical" evidence="1">
    <location>
        <begin position="37"/>
        <end position="58"/>
    </location>
</feature>
<comment type="caution">
    <text evidence="2">The sequence shown here is derived from an EMBL/GenBank/DDBJ whole genome shotgun (WGS) entry which is preliminary data.</text>
</comment>
<organism evidence="2 3">
    <name type="scientific">Cloeon dipterum</name>
    <dbReference type="NCBI Taxonomy" id="197152"/>
    <lineage>
        <taxon>Eukaryota</taxon>
        <taxon>Metazoa</taxon>
        <taxon>Ecdysozoa</taxon>
        <taxon>Arthropoda</taxon>
        <taxon>Hexapoda</taxon>
        <taxon>Insecta</taxon>
        <taxon>Pterygota</taxon>
        <taxon>Palaeoptera</taxon>
        <taxon>Ephemeroptera</taxon>
        <taxon>Pisciforma</taxon>
        <taxon>Baetidae</taxon>
        <taxon>Cloeon</taxon>
    </lineage>
</organism>
<evidence type="ECO:0000256" key="1">
    <source>
        <dbReference type="SAM" id="Phobius"/>
    </source>
</evidence>
<protein>
    <submittedName>
        <fullName evidence="2">Uncharacterized protein</fullName>
    </submittedName>
</protein>
<keyword evidence="1" id="KW-1133">Transmembrane helix</keyword>